<name>E8LYR2_9VIBR</name>
<accession>E8LYR2</accession>
<sequence length="238" mass="27518">MTANKNICINDVTLVKPIVAITSEPTIASFRYHSQILKSGSHRESRYFNERYQTILDLMEYYGLELKSRDFMVELDDGSDLVPMMLYLMRADLPKMGELKNSFVYLLDLERQHAKAVVTGRTTTATYLSEKIHKSIDLLKRHQYVCKFDVPRRVTAAKQSSGGKRGKYDKFWDSIIEPKLQTYVDSQEGTVEDLRVDIEVAVKVVEPNFRFGSGVNGFDELPRRTVENWLSKYRGDRK</sequence>
<dbReference type="RefSeq" id="WP_006880984.1">
    <property type="nucleotide sequence ID" value="NZ_AEVS01000092.1"/>
</dbReference>
<proteinExistence type="predicted"/>
<comment type="caution">
    <text evidence="1">The sequence shown here is derived from an EMBL/GenBank/DDBJ whole genome shotgun (WGS) entry which is preliminary data.</text>
</comment>
<organism evidence="1 2">
    <name type="scientific">Vibrio brasiliensis LMG 20546</name>
    <dbReference type="NCBI Taxonomy" id="945543"/>
    <lineage>
        <taxon>Bacteria</taxon>
        <taxon>Pseudomonadati</taxon>
        <taxon>Pseudomonadota</taxon>
        <taxon>Gammaproteobacteria</taxon>
        <taxon>Vibrionales</taxon>
        <taxon>Vibrionaceae</taxon>
        <taxon>Vibrio</taxon>
        <taxon>Vibrio oreintalis group</taxon>
    </lineage>
</organism>
<gene>
    <name evidence="1" type="ORF">VIBR0546_02529</name>
</gene>
<protein>
    <submittedName>
        <fullName evidence="1">Uncharacterized protein</fullName>
    </submittedName>
</protein>
<keyword evidence="2" id="KW-1185">Reference proteome</keyword>
<evidence type="ECO:0000313" key="1">
    <source>
        <dbReference type="EMBL" id="EGA64176.1"/>
    </source>
</evidence>
<dbReference type="EMBL" id="AEVS01000092">
    <property type="protein sequence ID" value="EGA64176.1"/>
    <property type="molecule type" value="Genomic_DNA"/>
</dbReference>
<evidence type="ECO:0000313" key="2">
    <source>
        <dbReference type="Proteomes" id="UP000004371"/>
    </source>
</evidence>
<reference evidence="1 2" key="1">
    <citation type="journal article" date="2012" name="Int. J. Syst. Evol. Microbiol.">
        <title>Vibrio caribbeanicus sp. nov., isolated from the marine sponge Scleritoderma cyanea.</title>
        <authorList>
            <person name="Hoffmann M."/>
            <person name="Monday S.R."/>
            <person name="Allard M.W."/>
            <person name="Strain E.A."/>
            <person name="Whittaker P."/>
            <person name="Naum M."/>
            <person name="McCarthy P.J."/>
            <person name="Lopez J.V."/>
            <person name="Fischer M."/>
            <person name="Brown E.W."/>
        </authorList>
    </citation>
    <scope>NUCLEOTIDE SEQUENCE [LARGE SCALE GENOMIC DNA]</scope>
    <source>
        <strain evidence="1 2">LMG 20546</strain>
    </source>
</reference>
<dbReference type="AlphaFoldDB" id="E8LYR2"/>
<dbReference type="Proteomes" id="UP000004371">
    <property type="component" value="Unassembled WGS sequence"/>
</dbReference>